<dbReference type="Pfam" id="PF13585">
    <property type="entry name" value="CHU_C"/>
    <property type="match status" value="1"/>
</dbReference>
<dbReference type="NCBIfam" id="TIGR04131">
    <property type="entry name" value="Bac_Flav_CTERM"/>
    <property type="match status" value="1"/>
</dbReference>
<feature type="chain" id="PRO_5002325386" description="Cadherin domain-containing protein" evidence="1">
    <location>
        <begin position="23"/>
        <end position="902"/>
    </location>
</feature>
<evidence type="ECO:0008006" key="4">
    <source>
        <dbReference type="Google" id="ProtNLM"/>
    </source>
</evidence>
<dbReference type="OrthoDB" id="9765926at2"/>
<keyword evidence="3" id="KW-1185">Reference proteome</keyword>
<dbReference type="Proteomes" id="UP000032578">
    <property type="component" value="Unassembled WGS sequence"/>
</dbReference>
<dbReference type="SUPFAM" id="SSF69322">
    <property type="entry name" value="Tricorn protease domain 2"/>
    <property type="match status" value="1"/>
</dbReference>
<protein>
    <recommendedName>
        <fullName evidence="4">Cadherin domain-containing protein</fullName>
    </recommendedName>
</protein>
<reference evidence="2 3" key="1">
    <citation type="submission" date="2014-11" db="EMBL/GenBank/DDBJ databases">
        <title>Tamlana sedimentorum sp. nov., isolated from shallow sand sediments of the Sea of Japan.</title>
        <authorList>
            <person name="Romanenko L.A."/>
        </authorList>
    </citation>
    <scope>NUCLEOTIDE SEQUENCE [LARGE SCALE GENOMIC DNA]</scope>
    <source>
        <strain evidence="2 3">JCM 19808</strain>
    </source>
</reference>
<organism evidence="2 3">
    <name type="scientific">Neotamlana sedimentorum</name>
    <dbReference type="NCBI Taxonomy" id="1435349"/>
    <lineage>
        <taxon>Bacteria</taxon>
        <taxon>Pseudomonadati</taxon>
        <taxon>Bacteroidota</taxon>
        <taxon>Flavobacteriia</taxon>
        <taxon>Flavobacteriales</taxon>
        <taxon>Flavobacteriaceae</taxon>
        <taxon>Neotamlana</taxon>
    </lineage>
</organism>
<dbReference type="RefSeq" id="WP_044633329.1">
    <property type="nucleotide sequence ID" value="NZ_JTDW01000010.1"/>
</dbReference>
<comment type="caution">
    <text evidence="2">The sequence shown here is derived from an EMBL/GenBank/DDBJ whole genome shotgun (WGS) entry which is preliminary data.</text>
</comment>
<gene>
    <name evidence="2" type="ORF">PW52_12660</name>
</gene>
<feature type="signal peptide" evidence="1">
    <location>
        <begin position="1"/>
        <end position="22"/>
    </location>
</feature>
<accession>A0A0D7W759</accession>
<sequence length="902" mass="100235">MKKLYIVFILFTVVYGHSQNQAANWYFGENAGINFNTLTGEVTPLTDGNLYTREGCTSISDENGNLLFYTDGSTVFNRNHDVMVNGTGLIGDFSSTQSAIIVPKPQNPTIYYIFTVDEQITQNNPVNRGLNYSEVDMSLDGGLGAITNKNINLVNECSEKVTAVLKDCVDETFWVVTFANQNGTGFPFNTFYAFEVDINGINNTPVKSTFTTLNTNDGRGYLKLSPDGTKMACANASENLHLFDFDTTTGKFTNDILLKNSSGNFNPYGIEFSPNSEMLYITYSNDYFGAGSENPENHTSILAQYYLKAPIIRDSEVILDNRQLYRGGLQLGPNGKIYRALSATYDQGLPFLGVIENPNVQGLLCNYIHNAIDLSPANSSQGLPPFVSSFFNTQIDIIKNGDSSSSLTLCDGENYKLESLKIPGATYQWYQDETLIPETDFDLDISQPGKYQVYIEPNNGECAIEGHAFVSFLPNPTAVNTTLLQCDEDGNPDGLTTFNLNEAYNNLVNNEPDRSAIFYSDASRTVEITPESFNNTSNPQTIYVEVFNDDTGCSSYCELTLSVSVTDVNDVNFPAACDDDGSEDGFHRFNLNEADSLVLVGHQQNLNLSYYETYDDALLEENALNTNYVNTTPYSQVIYARVENNNNCYGISEVQLTVHKLPEIDTEDITNYCLNFHPDTIPINAGILEGTPNEYTYNWSTGENTFEININQAQNYTVTVTNANGCSKSRTVTVSPSNVAQFEKIEVQDVSKNNTITVFVTGNGEYEYQLIDSENSLIKPYQASPVFENVSPGIYTVYVQDTKNNCGEVSDLVSVIGFPKYFTPNNDGINDTWQIAGVNNMFQPNTKILIFDRYGKLLTELNPTGEGWNGKYKGKPLPADDYWFAVTLQDGRVFKNHFSLKN</sequence>
<evidence type="ECO:0000256" key="1">
    <source>
        <dbReference type="SAM" id="SignalP"/>
    </source>
</evidence>
<evidence type="ECO:0000313" key="2">
    <source>
        <dbReference type="EMBL" id="KJD34950.1"/>
    </source>
</evidence>
<proteinExistence type="predicted"/>
<dbReference type="AlphaFoldDB" id="A0A0D7W759"/>
<name>A0A0D7W759_9FLAO</name>
<dbReference type="STRING" id="1435349.PW52_12660"/>
<dbReference type="InterPro" id="IPR026341">
    <property type="entry name" value="T9SS_type_B"/>
</dbReference>
<evidence type="ECO:0000313" key="3">
    <source>
        <dbReference type="Proteomes" id="UP000032578"/>
    </source>
</evidence>
<keyword evidence="1" id="KW-0732">Signal</keyword>
<dbReference type="PATRIC" id="fig|1435349.4.peg.551"/>
<dbReference type="EMBL" id="JTDW01000010">
    <property type="protein sequence ID" value="KJD34950.1"/>
    <property type="molecule type" value="Genomic_DNA"/>
</dbReference>